<sequence>MVSTIFKAFADNEALLPKAKLNVNNLLLLQRMHSSLSSCIQSWGHIKFLHMCASVHASRFCVHKVIRQLERLKWVTCKQELLPITTGDQISKLQSSSPIAVSESVTPSALPRYLQRTEMASYSQSSRELCSSTRHTRNFSSSSSKSSSFNSGYSHGHSLDRRSSMAASPIGHSSSSISSCSPCPSCSFSTASLRRKPLPRRGQVKARIARSFLRCVVSLIVSL</sequence>
<keyword evidence="3" id="KW-1185">Reference proteome</keyword>
<feature type="region of interest" description="Disordered" evidence="1">
    <location>
        <begin position="134"/>
        <end position="183"/>
    </location>
</feature>
<name>A0A8T2THG9_CERRI</name>
<organism evidence="2 3">
    <name type="scientific">Ceratopteris richardii</name>
    <name type="common">Triangle waterfern</name>
    <dbReference type="NCBI Taxonomy" id="49495"/>
    <lineage>
        <taxon>Eukaryota</taxon>
        <taxon>Viridiplantae</taxon>
        <taxon>Streptophyta</taxon>
        <taxon>Embryophyta</taxon>
        <taxon>Tracheophyta</taxon>
        <taxon>Polypodiopsida</taxon>
        <taxon>Polypodiidae</taxon>
        <taxon>Polypodiales</taxon>
        <taxon>Pteridineae</taxon>
        <taxon>Pteridaceae</taxon>
        <taxon>Parkerioideae</taxon>
        <taxon>Ceratopteris</taxon>
    </lineage>
</organism>
<evidence type="ECO:0000256" key="1">
    <source>
        <dbReference type="SAM" id="MobiDB-lite"/>
    </source>
</evidence>
<gene>
    <name evidence="2" type="ORF">KP509_13G026000</name>
</gene>
<feature type="compositionally biased region" description="Low complexity" evidence="1">
    <location>
        <begin position="164"/>
        <end position="183"/>
    </location>
</feature>
<dbReference type="AlphaFoldDB" id="A0A8T2THG9"/>
<protein>
    <submittedName>
        <fullName evidence="2">Uncharacterized protein</fullName>
    </submittedName>
</protein>
<accession>A0A8T2THG9</accession>
<evidence type="ECO:0000313" key="3">
    <source>
        <dbReference type="Proteomes" id="UP000825935"/>
    </source>
</evidence>
<dbReference type="Proteomes" id="UP000825935">
    <property type="component" value="Chromosome 13"/>
</dbReference>
<reference evidence="2" key="1">
    <citation type="submission" date="2021-08" db="EMBL/GenBank/DDBJ databases">
        <title>WGS assembly of Ceratopteris richardii.</title>
        <authorList>
            <person name="Marchant D.B."/>
            <person name="Chen G."/>
            <person name="Jenkins J."/>
            <person name="Shu S."/>
            <person name="Leebens-Mack J."/>
            <person name="Grimwood J."/>
            <person name="Schmutz J."/>
            <person name="Soltis P."/>
            <person name="Soltis D."/>
            <person name="Chen Z.-H."/>
        </authorList>
    </citation>
    <scope>NUCLEOTIDE SEQUENCE</scope>
    <source>
        <strain evidence="2">Whitten #5841</strain>
        <tissue evidence="2">Leaf</tissue>
    </source>
</reference>
<evidence type="ECO:0000313" key="2">
    <source>
        <dbReference type="EMBL" id="KAH7420855.1"/>
    </source>
</evidence>
<feature type="compositionally biased region" description="Low complexity" evidence="1">
    <location>
        <begin position="138"/>
        <end position="156"/>
    </location>
</feature>
<comment type="caution">
    <text evidence="2">The sequence shown here is derived from an EMBL/GenBank/DDBJ whole genome shotgun (WGS) entry which is preliminary data.</text>
</comment>
<dbReference type="EMBL" id="CM035418">
    <property type="protein sequence ID" value="KAH7420855.1"/>
    <property type="molecule type" value="Genomic_DNA"/>
</dbReference>
<proteinExistence type="predicted"/>